<sequence length="121" mass="13676">MKVWSQLNWDFQIGNETTFMKYLDRLGALLQGCKISAGLPPVQGANLVGSCRPLGFGCFKDASIHSTDTPMANSTVEVPRVMMTRSEKNFILDKSVANYDICYYNYICADNRWQLASYLFL</sequence>
<dbReference type="AlphaFoldDB" id="A0AAV0DBH7"/>
<dbReference type="EMBL" id="CAMAPF010000075">
    <property type="protein sequence ID" value="CAH9093334.1"/>
    <property type="molecule type" value="Genomic_DNA"/>
</dbReference>
<evidence type="ECO:0000313" key="2">
    <source>
        <dbReference type="Proteomes" id="UP001152523"/>
    </source>
</evidence>
<name>A0AAV0DBH7_9ASTE</name>
<proteinExistence type="predicted"/>
<evidence type="ECO:0000313" key="1">
    <source>
        <dbReference type="EMBL" id="CAH9093334.1"/>
    </source>
</evidence>
<accession>A0AAV0DBH7</accession>
<gene>
    <name evidence="1" type="ORF">CEPIT_LOCUS12455</name>
</gene>
<protein>
    <submittedName>
        <fullName evidence="1">Uncharacterized protein</fullName>
    </submittedName>
</protein>
<keyword evidence="2" id="KW-1185">Reference proteome</keyword>
<reference evidence="1" key="1">
    <citation type="submission" date="2022-07" db="EMBL/GenBank/DDBJ databases">
        <authorList>
            <person name="Macas J."/>
            <person name="Novak P."/>
            <person name="Neumann P."/>
        </authorList>
    </citation>
    <scope>NUCLEOTIDE SEQUENCE</scope>
</reference>
<organism evidence="1 2">
    <name type="scientific">Cuscuta epithymum</name>
    <dbReference type="NCBI Taxonomy" id="186058"/>
    <lineage>
        <taxon>Eukaryota</taxon>
        <taxon>Viridiplantae</taxon>
        <taxon>Streptophyta</taxon>
        <taxon>Embryophyta</taxon>
        <taxon>Tracheophyta</taxon>
        <taxon>Spermatophyta</taxon>
        <taxon>Magnoliopsida</taxon>
        <taxon>eudicotyledons</taxon>
        <taxon>Gunneridae</taxon>
        <taxon>Pentapetalae</taxon>
        <taxon>asterids</taxon>
        <taxon>lamiids</taxon>
        <taxon>Solanales</taxon>
        <taxon>Convolvulaceae</taxon>
        <taxon>Cuscuteae</taxon>
        <taxon>Cuscuta</taxon>
        <taxon>Cuscuta subgen. Cuscuta</taxon>
    </lineage>
</organism>
<comment type="caution">
    <text evidence="1">The sequence shown here is derived from an EMBL/GenBank/DDBJ whole genome shotgun (WGS) entry which is preliminary data.</text>
</comment>
<dbReference type="Proteomes" id="UP001152523">
    <property type="component" value="Unassembled WGS sequence"/>
</dbReference>